<proteinExistence type="predicted"/>
<dbReference type="OrthoDB" id="2417981at2759"/>
<sequence length="176" mass="19796">LPIPQNPSKALTLQLTEDVTVILTGHNAVNDEPSDVYMTTVELSNVEIFENQSPEVKFSEIQLPEVKFSEIQLPEAKFPEIQFPSLEPIFKFIAEYYIIFIIGLLIIVISFIPQLFIGFLRLLGFSISGISKNSLIAKCQSITTKDVGGLRLLQVIVMAISFVILFFYLWAKGNQI</sequence>
<reference evidence="2" key="1">
    <citation type="submission" date="2021-06" db="EMBL/GenBank/DDBJ databases">
        <authorList>
            <person name="Kallberg Y."/>
            <person name="Tangrot J."/>
            <person name="Rosling A."/>
        </authorList>
    </citation>
    <scope>NUCLEOTIDE SEQUENCE</scope>
    <source>
        <strain evidence="2">FL966</strain>
    </source>
</reference>
<name>A0A9N9IA01_9GLOM</name>
<dbReference type="Proteomes" id="UP000789759">
    <property type="component" value="Unassembled WGS sequence"/>
</dbReference>
<feature type="transmembrane region" description="Helical" evidence="1">
    <location>
        <begin position="96"/>
        <end position="117"/>
    </location>
</feature>
<keyword evidence="3" id="KW-1185">Reference proteome</keyword>
<feature type="non-terminal residue" evidence="2">
    <location>
        <position position="1"/>
    </location>
</feature>
<protein>
    <submittedName>
        <fullName evidence="2">9554_t:CDS:1</fullName>
    </submittedName>
</protein>
<dbReference type="AlphaFoldDB" id="A0A9N9IA01"/>
<keyword evidence="1" id="KW-0812">Transmembrane</keyword>
<evidence type="ECO:0000313" key="3">
    <source>
        <dbReference type="Proteomes" id="UP000789759"/>
    </source>
</evidence>
<feature type="transmembrane region" description="Helical" evidence="1">
    <location>
        <begin position="152"/>
        <end position="171"/>
    </location>
</feature>
<keyword evidence="1" id="KW-1133">Transmembrane helix</keyword>
<comment type="caution">
    <text evidence="2">The sequence shown here is derived from an EMBL/GenBank/DDBJ whole genome shotgun (WGS) entry which is preliminary data.</text>
</comment>
<gene>
    <name evidence="2" type="ORF">CPELLU_LOCUS13201</name>
</gene>
<organism evidence="2 3">
    <name type="scientific">Cetraspora pellucida</name>
    <dbReference type="NCBI Taxonomy" id="1433469"/>
    <lineage>
        <taxon>Eukaryota</taxon>
        <taxon>Fungi</taxon>
        <taxon>Fungi incertae sedis</taxon>
        <taxon>Mucoromycota</taxon>
        <taxon>Glomeromycotina</taxon>
        <taxon>Glomeromycetes</taxon>
        <taxon>Diversisporales</taxon>
        <taxon>Gigasporaceae</taxon>
        <taxon>Cetraspora</taxon>
    </lineage>
</organism>
<dbReference type="EMBL" id="CAJVQA010013706">
    <property type="protein sequence ID" value="CAG8726310.1"/>
    <property type="molecule type" value="Genomic_DNA"/>
</dbReference>
<evidence type="ECO:0000256" key="1">
    <source>
        <dbReference type="SAM" id="Phobius"/>
    </source>
</evidence>
<keyword evidence="1" id="KW-0472">Membrane</keyword>
<evidence type="ECO:0000313" key="2">
    <source>
        <dbReference type="EMBL" id="CAG8726310.1"/>
    </source>
</evidence>
<accession>A0A9N9IA01</accession>